<protein>
    <submittedName>
        <fullName evidence="2">Uncharacterized protein</fullName>
    </submittedName>
</protein>
<name>A0A6J4KN77_9ACTN</name>
<proteinExistence type="predicted"/>
<organism evidence="2">
    <name type="scientific">uncultured Frankineae bacterium</name>
    <dbReference type="NCBI Taxonomy" id="437475"/>
    <lineage>
        <taxon>Bacteria</taxon>
        <taxon>Bacillati</taxon>
        <taxon>Actinomycetota</taxon>
        <taxon>Actinomycetes</taxon>
        <taxon>Frankiales</taxon>
        <taxon>environmental samples</taxon>
    </lineage>
</organism>
<dbReference type="AlphaFoldDB" id="A0A6J4KN77"/>
<reference evidence="2" key="1">
    <citation type="submission" date="2020-02" db="EMBL/GenBank/DDBJ databases">
        <authorList>
            <person name="Meier V. D."/>
        </authorList>
    </citation>
    <scope>NUCLEOTIDE SEQUENCE</scope>
    <source>
        <strain evidence="2">AVDCRST_MAG07</strain>
    </source>
</reference>
<sequence>MDPDGGGQALPVGRDSPAPALRNDMGEQRDLLSTGRADPAGAHERGRR</sequence>
<feature type="region of interest" description="Disordered" evidence="1">
    <location>
        <begin position="1"/>
        <end position="48"/>
    </location>
</feature>
<evidence type="ECO:0000313" key="2">
    <source>
        <dbReference type="EMBL" id="CAA9309545.1"/>
    </source>
</evidence>
<accession>A0A6J4KN77</accession>
<evidence type="ECO:0000256" key="1">
    <source>
        <dbReference type="SAM" id="MobiDB-lite"/>
    </source>
</evidence>
<dbReference type="EMBL" id="CADCUB010000022">
    <property type="protein sequence ID" value="CAA9309545.1"/>
    <property type="molecule type" value="Genomic_DNA"/>
</dbReference>
<gene>
    <name evidence="2" type="ORF">AVDCRST_MAG07-371</name>
</gene>